<dbReference type="SMART" id="SM00315">
    <property type="entry name" value="RGS"/>
    <property type="match status" value="1"/>
</dbReference>
<dbReference type="PANTHER" id="PTHR45945:SF3">
    <property type="entry name" value="REGULATOR OF G-PROTEIN SIGNALING LOCO"/>
    <property type="match status" value="1"/>
</dbReference>
<reference evidence="5" key="1">
    <citation type="submission" date="2012-12" db="EMBL/GenBank/DDBJ databases">
        <authorList>
            <person name="Hellsten U."/>
            <person name="Grimwood J."/>
            <person name="Chapman J.A."/>
            <person name="Shapiro H."/>
            <person name="Aerts A."/>
            <person name="Otillar R.P."/>
            <person name="Terry A.Y."/>
            <person name="Boore J.L."/>
            <person name="Simakov O."/>
            <person name="Marletaz F."/>
            <person name="Cho S.-J."/>
            <person name="Edsinger-Gonzales E."/>
            <person name="Havlak P."/>
            <person name="Kuo D.-H."/>
            <person name="Larsson T."/>
            <person name="Lv J."/>
            <person name="Arendt D."/>
            <person name="Savage R."/>
            <person name="Osoegawa K."/>
            <person name="de Jong P."/>
            <person name="Lindberg D.R."/>
            <person name="Seaver E.C."/>
            <person name="Weisblat D.A."/>
            <person name="Putnam N.H."/>
            <person name="Grigoriev I.V."/>
            <person name="Rokhsar D.S."/>
        </authorList>
    </citation>
    <scope>NUCLEOTIDE SEQUENCE</scope>
    <source>
        <strain evidence="5">I ESC-2004</strain>
    </source>
</reference>
<evidence type="ECO:0000313" key="4">
    <source>
        <dbReference type="EnsemblMetazoa" id="CapteP104710"/>
    </source>
</evidence>
<keyword evidence="1" id="KW-0343">GTPase activation</keyword>
<organism evidence="3">
    <name type="scientific">Capitella teleta</name>
    <name type="common">Polychaete worm</name>
    <dbReference type="NCBI Taxonomy" id="283909"/>
    <lineage>
        <taxon>Eukaryota</taxon>
        <taxon>Metazoa</taxon>
        <taxon>Spiralia</taxon>
        <taxon>Lophotrochozoa</taxon>
        <taxon>Annelida</taxon>
        <taxon>Polychaeta</taxon>
        <taxon>Sedentaria</taxon>
        <taxon>Scolecida</taxon>
        <taxon>Capitellidae</taxon>
        <taxon>Capitella</taxon>
    </lineage>
</organism>
<dbReference type="GO" id="GO:0005096">
    <property type="term" value="F:GTPase activator activity"/>
    <property type="evidence" value="ECO:0007669"/>
    <property type="project" value="UniProtKB-KW"/>
</dbReference>
<dbReference type="Gene3D" id="1.10.196.10">
    <property type="match status" value="1"/>
</dbReference>
<dbReference type="InterPro" id="IPR016137">
    <property type="entry name" value="RGS"/>
</dbReference>
<name>R7THY5_CAPTE</name>
<dbReference type="PRINTS" id="PR01301">
    <property type="entry name" value="RGSPROTEIN"/>
</dbReference>
<dbReference type="InterPro" id="IPR024066">
    <property type="entry name" value="RGS_subdom1/3"/>
</dbReference>
<dbReference type="InterPro" id="IPR046995">
    <property type="entry name" value="RGS10/12/14-like"/>
</dbReference>
<dbReference type="InterPro" id="IPR036305">
    <property type="entry name" value="RGS_sf"/>
</dbReference>
<dbReference type="OMA" id="ACEDFRQ"/>
<evidence type="ECO:0000259" key="2">
    <source>
        <dbReference type="PROSITE" id="PS50132"/>
    </source>
</evidence>
<dbReference type="Pfam" id="PF00615">
    <property type="entry name" value="RGS"/>
    <property type="match status" value="1"/>
</dbReference>
<feature type="domain" description="RGS" evidence="2">
    <location>
        <begin position="8"/>
        <end position="127"/>
    </location>
</feature>
<dbReference type="GO" id="GO:0005886">
    <property type="term" value="C:plasma membrane"/>
    <property type="evidence" value="ECO:0007669"/>
    <property type="project" value="TreeGrafter"/>
</dbReference>
<dbReference type="PROSITE" id="PS50132">
    <property type="entry name" value="RGS"/>
    <property type="match status" value="1"/>
</dbReference>
<reference evidence="3 5" key="2">
    <citation type="journal article" date="2013" name="Nature">
        <title>Insights into bilaterian evolution from three spiralian genomes.</title>
        <authorList>
            <person name="Simakov O."/>
            <person name="Marletaz F."/>
            <person name="Cho S.J."/>
            <person name="Edsinger-Gonzales E."/>
            <person name="Havlak P."/>
            <person name="Hellsten U."/>
            <person name="Kuo D.H."/>
            <person name="Larsson T."/>
            <person name="Lv J."/>
            <person name="Arendt D."/>
            <person name="Savage R."/>
            <person name="Osoegawa K."/>
            <person name="de Jong P."/>
            <person name="Grimwood J."/>
            <person name="Chapman J.A."/>
            <person name="Shapiro H."/>
            <person name="Aerts A."/>
            <person name="Otillar R.P."/>
            <person name="Terry A.Y."/>
            <person name="Boore J.L."/>
            <person name="Grigoriev I.V."/>
            <person name="Lindberg D.R."/>
            <person name="Seaver E.C."/>
            <person name="Weisblat D.A."/>
            <person name="Putnam N.H."/>
            <person name="Rokhsar D.S."/>
        </authorList>
    </citation>
    <scope>NUCLEOTIDE SEQUENCE</scope>
    <source>
        <strain evidence="3 5">I ESC-2004</strain>
    </source>
</reference>
<dbReference type="HOGENOM" id="CLU_059863_1_4_1"/>
<dbReference type="Proteomes" id="UP000014760">
    <property type="component" value="Unassembled WGS sequence"/>
</dbReference>
<protein>
    <recommendedName>
        <fullName evidence="2">RGS domain-containing protein</fullName>
    </recommendedName>
</protein>
<evidence type="ECO:0000313" key="5">
    <source>
        <dbReference type="Proteomes" id="UP000014760"/>
    </source>
</evidence>
<dbReference type="AlphaFoldDB" id="R7THY5"/>
<dbReference type="SUPFAM" id="SSF48097">
    <property type="entry name" value="Regulator of G-protein signaling, RGS"/>
    <property type="match status" value="1"/>
</dbReference>
<dbReference type="InterPro" id="IPR044926">
    <property type="entry name" value="RGS_subdomain_2"/>
</dbReference>
<accession>R7THY5</accession>
<dbReference type="GO" id="GO:0008277">
    <property type="term" value="P:regulation of G protein-coupled receptor signaling pathway"/>
    <property type="evidence" value="ECO:0007669"/>
    <property type="project" value="TreeGrafter"/>
</dbReference>
<evidence type="ECO:0000256" key="1">
    <source>
        <dbReference type="ARBA" id="ARBA00022468"/>
    </source>
</evidence>
<dbReference type="EMBL" id="AMQN01029786">
    <property type="status" value="NOT_ANNOTATED_CDS"/>
    <property type="molecule type" value="Genomic_DNA"/>
</dbReference>
<feature type="non-terminal residue" evidence="3">
    <location>
        <position position="147"/>
    </location>
</feature>
<dbReference type="EnsemblMetazoa" id="CapteT104710">
    <property type="protein sequence ID" value="CapteP104710"/>
    <property type="gene ID" value="CapteG104710"/>
</dbReference>
<dbReference type="PANTHER" id="PTHR45945">
    <property type="entry name" value="REGULATOR OF G-PROTEIN SIGNALING LOCO"/>
    <property type="match status" value="1"/>
</dbReference>
<dbReference type="GO" id="GO:0005634">
    <property type="term" value="C:nucleus"/>
    <property type="evidence" value="ECO:0007669"/>
    <property type="project" value="TreeGrafter"/>
</dbReference>
<proteinExistence type="predicted"/>
<dbReference type="Gene3D" id="1.10.167.10">
    <property type="entry name" value="Regulator of G-protein Signalling 4, domain 2"/>
    <property type="match status" value="1"/>
</dbReference>
<keyword evidence="5" id="KW-1185">Reference proteome</keyword>
<dbReference type="STRING" id="283909.R7THY5"/>
<sequence length="147" mass="16531">RVTSWAVNFDLLLQDTAGLATFTVYLKKEYSEENITFWKKCCAYAETKDEQKVSGSELGEAIFREHLSSSASEPVNVDSKSRSEVEAALSQSAASDVFAQTQKQIFLLMKHDSFPRFLKSEIYKQCILAEMEDLPLPYTGEEEATPA</sequence>
<feature type="non-terminal residue" evidence="3">
    <location>
        <position position="1"/>
    </location>
</feature>
<dbReference type="GO" id="GO:0005737">
    <property type="term" value="C:cytoplasm"/>
    <property type="evidence" value="ECO:0007669"/>
    <property type="project" value="TreeGrafter"/>
</dbReference>
<evidence type="ECO:0000313" key="3">
    <source>
        <dbReference type="EMBL" id="ELT93433.1"/>
    </source>
</evidence>
<dbReference type="EMBL" id="KB309743">
    <property type="protein sequence ID" value="ELT93433.1"/>
    <property type="molecule type" value="Genomic_DNA"/>
</dbReference>
<reference evidence="4" key="3">
    <citation type="submission" date="2015-06" db="UniProtKB">
        <authorList>
            <consortium name="EnsemblMetazoa"/>
        </authorList>
    </citation>
    <scope>IDENTIFICATION</scope>
</reference>
<dbReference type="OrthoDB" id="196547at2759"/>
<gene>
    <name evidence="3" type="ORF">CAPTEDRAFT_104710</name>
</gene>